<proteinExistence type="predicted"/>
<sequence length="247" mass="27755">MPGYKPNDMDCDVVEEEISTSQHNLNADKISNKGAQTSAIKRQRNETAVNSNDIEIPELRERLKKHKQTDDNPFGILSVLTQVDFAATSTAATQDNQANNGKTNANNNNNGETKPKWCPPIFIYNVNIKALVDSLRETIPKFSFKVKNINKNKSKIFFSDPSVHSSMMALLREKGIHSYSFTPKELKQPSFILRGLTSSTEIEEIKSELDELVPNTVANVTIYKTQRNKETGLFLVSLLPGKQTRQQ</sequence>
<gene>
    <name evidence="2" type="primary">106094389</name>
</gene>
<evidence type="ECO:0000313" key="2">
    <source>
        <dbReference type="EnsemblMetazoa" id="SCAU011970-PA"/>
    </source>
</evidence>
<evidence type="ECO:0000313" key="3">
    <source>
        <dbReference type="Proteomes" id="UP000095300"/>
    </source>
</evidence>
<feature type="region of interest" description="Disordered" evidence="1">
    <location>
        <begin position="92"/>
        <end position="112"/>
    </location>
</feature>
<name>A0A1I8PXE4_STOCA</name>
<organism evidence="2 3">
    <name type="scientific">Stomoxys calcitrans</name>
    <name type="common">Stable fly</name>
    <name type="synonym">Conops calcitrans</name>
    <dbReference type="NCBI Taxonomy" id="35570"/>
    <lineage>
        <taxon>Eukaryota</taxon>
        <taxon>Metazoa</taxon>
        <taxon>Ecdysozoa</taxon>
        <taxon>Arthropoda</taxon>
        <taxon>Hexapoda</taxon>
        <taxon>Insecta</taxon>
        <taxon>Pterygota</taxon>
        <taxon>Neoptera</taxon>
        <taxon>Endopterygota</taxon>
        <taxon>Diptera</taxon>
        <taxon>Brachycera</taxon>
        <taxon>Muscomorpha</taxon>
        <taxon>Muscoidea</taxon>
        <taxon>Muscidae</taxon>
        <taxon>Stomoxys</taxon>
    </lineage>
</organism>
<dbReference type="EnsemblMetazoa" id="SCAU011970-RA">
    <property type="protein sequence ID" value="SCAU011970-PA"/>
    <property type="gene ID" value="SCAU011970"/>
</dbReference>
<keyword evidence="3" id="KW-1185">Reference proteome</keyword>
<feature type="compositionally biased region" description="Low complexity" evidence="1">
    <location>
        <begin position="96"/>
        <end position="112"/>
    </location>
</feature>
<dbReference type="AlphaFoldDB" id="A0A1I8PXE4"/>
<accession>A0A1I8PXE4</accession>
<evidence type="ECO:0008006" key="4">
    <source>
        <dbReference type="Google" id="ProtNLM"/>
    </source>
</evidence>
<dbReference type="VEuPathDB" id="VectorBase:SCAU011970"/>
<protein>
    <recommendedName>
        <fullName evidence="4">Pre-C2HC domain-containing protein</fullName>
    </recommendedName>
</protein>
<dbReference type="Proteomes" id="UP000095300">
    <property type="component" value="Unassembled WGS sequence"/>
</dbReference>
<evidence type="ECO:0000256" key="1">
    <source>
        <dbReference type="SAM" id="MobiDB-lite"/>
    </source>
</evidence>
<reference evidence="2" key="1">
    <citation type="submission" date="2020-05" db="UniProtKB">
        <authorList>
            <consortium name="EnsemblMetazoa"/>
        </authorList>
    </citation>
    <scope>IDENTIFICATION</scope>
    <source>
        <strain evidence="2">USDA</strain>
    </source>
</reference>